<sequence length="142" mass="16067">MVRFIKKIFFVLILLFPFISCVGTPKKNALDSIINEIKEPAVPPVNIEYKNNSYFVSCSYRGENWIFLNGVEIKNSNGDTKKLLFSKPLRNILDSGTVIETGVFSPAFTDSFEAFLGSGDIYARPLADLKIYDFKKIDIINK</sequence>
<reference evidence="1" key="1">
    <citation type="journal article" date="2021" name="Proc. Natl. Acad. Sci. U.S.A.">
        <title>A Catalog of Tens of Thousands of Viruses from Human Metagenomes Reveals Hidden Associations with Chronic Diseases.</title>
        <authorList>
            <person name="Tisza M.J."/>
            <person name="Buck C.B."/>
        </authorList>
    </citation>
    <scope>NUCLEOTIDE SEQUENCE</scope>
    <source>
        <strain evidence="1">Ctzm5103</strain>
    </source>
</reference>
<protein>
    <submittedName>
        <fullName evidence="1">Uncharacterized protein</fullName>
    </submittedName>
</protein>
<evidence type="ECO:0000313" key="1">
    <source>
        <dbReference type="EMBL" id="DAF85403.1"/>
    </source>
</evidence>
<accession>A0A8S5TT86</accession>
<dbReference type="EMBL" id="BK015926">
    <property type="protein sequence ID" value="DAF85403.1"/>
    <property type="molecule type" value="Genomic_DNA"/>
</dbReference>
<organism evidence="1">
    <name type="scientific">Siphoviridae sp. ctzm5103</name>
    <dbReference type="NCBI Taxonomy" id="2825750"/>
    <lineage>
        <taxon>Viruses</taxon>
        <taxon>Duplodnaviria</taxon>
        <taxon>Heunggongvirae</taxon>
        <taxon>Uroviricota</taxon>
        <taxon>Caudoviricetes</taxon>
    </lineage>
</organism>
<name>A0A8S5TT86_9CAUD</name>
<proteinExistence type="predicted"/>